<dbReference type="RefSeq" id="WP_101891121.1">
    <property type="nucleotide sequence ID" value="NZ_CP083172.1"/>
</dbReference>
<protein>
    <submittedName>
        <fullName evidence="2">Uncharacterized protein</fullName>
    </submittedName>
</protein>
<reference evidence="2" key="1">
    <citation type="submission" date="2023-05" db="EMBL/GenBank/DDBJ databases">
        <title>Cataloging the Phylogenetic Diversity of Human Bladder Bacteria.</title>
        <authorList>
            <person name="Du J."/>
        </authorList>
    </citation>
    <scope>NUCLEOTIDE SEQUENCE</scope>
    <source>
        <strain evidence="2">UMB6789</strain>
    </source>
</reference>
<feature type="transmembrane region" description="Helical" evidence="1">
    <location>
        <begin position="21"/>
        <end position="46"/>
    </location>
</feature>
<comment type="caution">
    <text evidence="2">The sequence shown here is derived from an EMBL/GenBank/DDBJ whole genome shotgun (WGS) entry which is preliminary data.</text>
</comment>
<proteinExistence type="predicted"/>
<keyword evidence="1" id="KW-1133">Transmembrane helix</keyword>
<evidence type="ECO:0000313" key="2">
    <source>
        <dbReference type="EMBL" id="MDK7064226.1"/>
    </source>
</evidence>
<feature type="transmembrane region" description="Helical" evidence="1">
    <location>
        <begin position="61"/>
        <end position="79"/>
    </location>
</feature>
<keyword evidence="1" id="KW-0812">Transmembrane</keyword>
<evidence type="ECO:0000313" key="3">
    <source>
        <dbReference type="Proteomes" id="UP001237784"/>
    </source>
</evidence>
<accession>A0AAW6XWU1</accession>
<keyword evidence="1" id="KW-0472">Membrane</keyword>
<dbReference type="AlphaFoldDB" id="A0AAW6XWU1"/>
<gene>
    <name evidence="2" type="ORF">QP372_06860</name>
</gene>
<evidence type="ECO:0000256" key="1">
    <source>
        <dbReference type="SAM" id="Phobius"/>
    </source>
</evidence>
<dbReference type="Proteomes" id="UP001237784">
    <property type="component" value="Unassembled WGS sequence"/>
</dbReference>
<name>A0AAW6XWU1_GARVA</name>
<organism evidence="2 3">
    <name type="scientific">Gardnerella vaginalis</name>
    <dbReference type="NCBI Taxonomy" id="2702"/>
    <lineage>
        <taxon>Bacteria</taxon>
        <taxon>Bacillati</taxon>
        <taxon>Actinomycetota</taxon>
        <taxon>Actinomycetes</taxon>
        <taxon>Bifidobacteriales</taxon>
        <taxon>Bifidobacteriaceae</taxon>
        <taxon>Gardnerella</taxon>
    </lineage>
</organism>
<sequence length="88" mass="9966">MFLDEFVGHAFGFPDCHPPCFGVAVLALGLQVEAFWFLACVLGVWWFENWIVDASKNSETVFWFCLFLLLSISTGSILVESLDRFVIV</sequence>
<dbReference type="EMBL" id="JASOME010000015">
    <property type="protein sequence ID" value="MDK7064226.1"/>
    <property type="molecule type" value="Genomic_DNA"/>
</dbReference>